<dbReference type="RefSeq" id="XP_046068294.1">
    <property type="nucleotide sequence ID" value="XM_046217105.1"/>
</dbReference>
<proteinExistence type="predicted"/>
<dbReference type="AlphaFoldDB" id="A0AAD4KN96"/>
<name>A0AAD4KN96_9EURO</name>
<organism evidence="1 2">
    <name type="scientific">Talaromyces proteolyticus</name>
    <dbReference type="NCBI Taxonomy" id="1131652"/>
    <lineage>
        <taxon>Eukaryota</taxon>
        <taxon>Fungi</taxon>
        <taxon>Dikarya</taxon>
        <taxon>Ascomycota</taxon>
        <taxon>Pezizomycotina</taxon>
        <taxon>Eurotiomycetes</taxon>
        <taxon>Eurotiomycetidae</taxon>
        <taxon>Eurotiales</taxon>
        <taxon>Trichocomaceae</taxon>
        <taxon>Talaromyces</taxon>
        <taxon>Talaromyces sect. Bacilispori</taxon>
    </lineage>
</organism>
<sequence length="201" mass="22539">MSVIEIAFLHLINDPSSIDRHWPAITSKLITPNPGIVTGGHGVISYQNDQSVQDDDLTKVLVIEWRDQRAFYDFANSDQAKTFQHSIKPLLRAPPDLEMYNADRPIPAAFGSKEVVEIVRVSVPDADDYERVRSVWMEDIGLEEAVLCGTNFNKVDKNLFIGVLLWNSFEEQASVEKQWVTPLSAIGEVSTYVLPITPIAL</sequence>
<accession>A0AAD4KN96</accession>
<dbReference type="GeneID" id="70247392"/>
<keyword evidence="2" id="KW-1185">Reference proteome</keyword>
<evidence type="ECO:0008006" key="3">
    <source>
        <dbReference type="Google" id="ProtNLM"/>
    </source>
</evidence>
<dbReference type="EMBL" id="JAJTJA010000011">
    <property type="protein sequence ID" value="KAH8692297.1"/>
    <property type="molecule type" value="Genomic_DNA"/>
</dbReference>
<dbReference type="Gene3D" id="3.30.70.100">
    <property type="match status" value="1"/>
</dbReference>
<reference evidence="1" key="1">
    <citation type="submission" date="2021-12" db="EMBL/GenBank/DDBJ databases">
        <title>Convergent genome expansion in fungi linked to evolution of root-endophyte symbiosis.</title>
        <authorList>
            <consortium name="DOE Joint Genome Institute"/>
            <person name="Ke Y.-H."/>
            <person name="Bonito G."/>
            <person name="Liao H.-L."/>
            <person name="Looney B."/>
            <person name="Rojas-Flechas A."/>
            <person name="Nash J."/>
            <person name="Hameed K."/>
            <person name="Schadt C."/>
            <person name="Martin F."/>
            <person name="Crous P.W."/>
            <person name="Miettinen O."/>
            <person name="Magnuson J.K."/>
            <person name="Labbe J."/>
            <person name="Jacobson D."/>
            <person name="Doktycz M.J."/>
            <person name="Veneault-Fourrey C."/>
            <person name="Kuo A."/>
            <person name="Mondo S."/>
            <person name="Calhoun S."/>
            <person name="Riley R."/>
            <person name="Ohm R."/>
            <person name="LaButti K."/>
            <person name="Andreopoulos B."/>
            <person name="Pangilinan J."/>
            <person name="Nolan M."/>
            <person name="Tritt A."/>
            <person name="Clum A."/>
            <person name="Lipzen A."/>
            <person name="Daum C."/>
            <person name="Barry K."/>
            <person name="Grigoriev I.V."/>
            <person name="Vilgalys R."/>
        </authorList>
    </citation>
    <scope>NUCLEOTIDE SEQUENCE</scope>
    <source>
        <strain evidence="1">PMI_201</strain>
    </source>
</reference>
<dbReference type="InterPro" id="IPR011008">
    <property type="entry name" value="Dimeric_a/b-barrel"/>
</dbReference>
<evidence type="ECO:0000313" key="2">
    <source>
        <dbReference type="Proteomes" id="UP001201262"/>
    </source>
</evidence>
<dbReference type="Proteomes" id="UP001201262">
    <property type="component" value="Unassembled WGS sequence"/>
</dbReference>
<evidence type="ECO:0000313" key="1">
    <source>
        <dbReference type="EMBL" id="KAH8692297.1"/>
    </source>
</evidence>
<protein>
    <recommendedName>
        <fullName evidence="3">ABM domain-containing protein</fullName>
    </recommendedName>
</protein>
<dbReference type="SUPFAM" id="SSF54909">
    <property type="entry name" value="Dimeric alpha+beta barrel"/>
    <property type="match status" value="1"/>
</dbReference>
<comment type="caution">
    <text evidence="1">The sequence shown here is derived from an EMBL/GenBank/DDBJ whole genome shotgun (WGS) entry which is preliminary data.</text>
</comment>
<gene>
    <name evidence="1" type="ORF">BGW36DRAFT_387343</name>
</gene>